<evidence type="ECO:0000313" key="7">
    <source>
        <dbReference type="Proteomes" id="UP000015530"/>
    </source>
</evidence>
<evidence type="ECO:0000256" key="2">
    <source>
        <dbReference type="ARBA" id="ARBA00022670"/>
    </source>
</evidence>
<dbReference type="InterPro" id="IPR003653">
    <property type="entry name" value="Peptidase_C48_C"/>
</dbReference>
<feature type="compositionally biased region" description="Polar residues" evidence="4">
    <location>
        <begin position="229"/>
        <end position="243"/>
    </location>
</feature>
<protein>
    <recommendedName>
        <fullName evidence="5">Ubiquitin-like protease family profile domain-containing protein</fullName>
    </recommendedName>
</protein>
<dbReference type="Pfam" id="PF02902">
    <property type="entry name" value="Peptidase_C48"/>
    <property type="match status" value="1"/>
</dbReference>
<feature type="region of interest" description="Disordered" evidence="4">
    <location>
        <begin position="26"/>
        <end position="49"/>
    </location>
</feature>
<evidence type="ECO:0000256" key="3">
    <source>
        <dbReference type="ARBA" id="ARBA00022801"/>
    </source>
</evidence>
<dbReference type="InterPro" id="IPR038765">
    <property type="entry name" value="Papain-like_cys_pep_sf"/>
</dbReference>
<accession>T0KAZ7</accession>
<dbReference type="GO" id="GO:0008234">
    <property type="term" value="F:cysteine-type peptidase activity"/>
    <property type="evidence" value="ECO:0007669"/>
    <property type="project" value="InterPro"/>
</dbReference>
<keyword evidence="3" id="KW-0378">Hydrolase</keyword>
<evidence type="ECO:0000313" key="6">
    <source>
        <dbReference type="EMBL" id="EQB49224.1"/>
    </source>
</evidence>
<dbReference type="PROSITE" id="PS50600">
    <property type="entry name" value="ULP_PROTEASE"/>
    <property type="match status" value="1"/>
</dbReference>
<name>T0KAZ7_COLGC</name>
<sequence length="766" mass="85765">MPILRPRSSAPIVCRDTDMTDYDDRLHGASVRQDTPVGDPPIRTHDQSHDADHQLNVDIEKLDSFLRDTDLETLGHELQSIFRKYQSTHSRSDIIGRLPHAVRKILVVANTGKKFRQLVDSVARAWNVPSETLCRTFEDVSSERFYLALKNLAVQHEFAPSFEALRQAQKSRRRGLRGSRVSQKANWTPDDAFEAARILSVLGQDSSGNPPAPAAQADAPHPYTPAQAPKSTSEVPSGSQTLSRKPVARPKNNHPIPPKGDRAFDNDFGAPQATSEDLRDLDQFPEQSADFGFNHFPGHPVDPEPLAEVAADAHTDKSADDSVDVESGRRQEPFVEHDYVVDEDSLAEFPEPQTPLHAIKNKAPILSHVFSPANFRFDFQEDADDSSPSTIFGDPIVSRPIVDQSMSSPSRSPTEDMASQAEAGVSCLVNMDDTATLAPAKMLNSDAMNLCMSIMHGALPRETFVLLSTFCVVSSHTNHWDDATTPAKGYLVPLHLEEDRHWVLVHVSADGKNVDVFDSLMANLHMWRQNIVKKVSDLEQTHLQTRMQSQTMLRFADCPQQDNGFDCGIFVLRRVFVALASALSDNDESQASAWVLHKDLDVVEVAPAYDHPGPHQGTQISIAEWIAGAPARKAWDEHMWAQQEQRILKNVEQLTLYETSVKAAHKAISELLAMRHTSDVAVETRELTTELEQRRQISDMIQGLRVRTETEAQCGKEQLRHLRRARRRLKDVQRATSGFQSVQRQLELEKEDVARRIETLRRMKGA</sequence>
<proteinExistence type="inferred from homology"/>
<dbReference type="OrthoDB" id="4841230at2759"/>
<keyword evidence="2" id="KW-0645">Protease</keyword>
<dbReference type="HOGENOM" id="CLU_364462_0_0_1"/>
<evidence type="ECO:0000256" key="1">
    <source>
        <dbReference type="ARBA" id="ARBA00005234"/>
    </source>
</evidence>
<dbReference type="SUPFAM" id="SSF54001">
    <property type="entry name" value="Cysteine proteinases"/>
    <property type="match status" value="1"/>
</dbReference>
<dbReference type="STRING" id="1237896.T0KAZ7"/>
<dbReference type="Gene3D" id="3.40.395.10">
    <property type="entry name" value="Adenoviral Proteinase, Chain A"/>
    <property type="match status" value="1"/>
</dbReference>
<dbReference type="GO" id="GO:0019783">
    <property type="term" value="F:ubiquitin-like protein peptidase activity"/>
    <property type="evidence" value="ECO:0007669"/>
    <property type="project" value="UniProtKB-ARBA"/>
</dbReference>
<feature type="region of interest" description="Disordered" evidence="4">
    <location>
        <begin position="203"/>
        <end position="273"/>
    </location>
</feature>
<evidence type="ECO:0000256" key="4">
    <source>
        <dbReference type="SAM" id="MobiDB-lite"/>
    </source>
</evidence>
<organism evidence="6 7">
    <name type="scientific">Colletotrichum gloeosporioides (strain Cg-14)</name>
    <name type="common">Anthracnose fungus</name>
    <name type="synonym">Glomerella cingulata</name>
    <dbReference type="NCBI Taxonomy" id="1237896"/>
    <lineage>
        <taxon>Eukaryota</taxon>
        <taxon>Fungi</taxon>
        <taxon>Dikarya</taxon>
        <taxon>Ascomycota</taxon>
        <taxon>Pezizomycotina</taxon>
        <taxon>Sordariomycetes</taxon>
        <taxon>Hypocreomycetidae</taxon>
        <taxon>Glomerellales</taxon>
        <taxon>Glomerellaceae</taxon>
        <taxon>Colletotrichum</taxon>
        <taxon>Colletotrichum gloeosporioides species complex</taxon>
    </lineage>
</organism>
<evidence type="ECO:0000259" key="5">
    <source>
        <dbReference type="PROSITE" id="PS50600"/>
    </source>
</evidence>
<dbReference type="GO" id="GO:0006508">
    <property type="term" value="P:proteolysis"/>
    <property type="evidence" value="ECO:0007669"/>
    <property type="project" value="UniProtKB-KW"/>
</dbReference>
<dbReference type="EMBL" id="AMYD01002385">
    <property type="protein sequence ID" value="EQB49224.1"/>
    <property type="molecule type" value="Genomic_DNA"/>
</dbReference>
<dbReference type="Proteomes" id="UP000015530">
    <property type="component" value="Unassembled WGS sequence"/>
</dbReference>
<dbReference type="AlphaFoldDB" id="T0KAZ7"/>
<comment type="caution">
    <text evidence="6">The sequence shown here is derived from an EMBL/GenBank/DDBJ whole genome shotgun (WGS) entry which is preliminary data.</text>
</comment>
<gene>
    <name evidence="6" type="ORF">CGLO_11459</name>
</gene>
<reference evidence="7" key="1">
    <citation type="journal article" date="2013" name="Mol. Plant Microbe Interact.">
        <title>Global aspects of pacC regulation of pathogenicity genes in Colletotrichum gloeosporioides as revealed by transcriptome analysis.</title>
        <authorList>
            <person name="Alkan N."/>
            <person name="Meng X."/>
            <person name="Friedlander G."/>
            <person name="Reuveni E."/>
            <person name="Sukno S."/>
            <person name="Sherman A."/>
            <person name="Thon M."/>
            <person name="Fluhr R."/>
            <person name="Prusky D."/>
        </authorList>
    </citation>
    <scope>NUCLEOTIDE SEQUENCE [LARGE SCALE GENOMIC DNA]</scope>
    <source>
        <strain evidence="7">Cg-14</strain>
    </source>
</reference>
<feature type="domain" description="Ubiquitin-like protease family profile" evidence="5">
    <location>
        <begin position="427"/>
        <end position="578"/>
    </location>
</feature>
<comment type="similarity">
    <text evidence="1">Belongs to the peptidase C48 family.</text>
</comment>